<protein>
    <submittedName>
        <fullName evidence="8">Protein kinase</fullName>
    </submittedName>
</protein>
<keyword evidence="1" id="KW-0808">Transferase</keyword>
<proteinExistence type="predicted"/>
<dbReference type="Gene3D" id="3.30.200.20">
    <property type="entry name" value="Phosphorylase Kinase, domain 1"/>
    <property type="match status" value="2"/>
</dbReference>
<dbReference type="Proteomes" id="UP000739538">
    <property type="component" value="Unassembled WGS sequence"/>
</dbReference>
<evidence type="ECO:0000313" key="8">
    <source>
        <dbReference type="EMBL" id="MCA9756668.1"/>
    </source>
</evidence>
<dbReference type="SUPFAM" id="SSF48452">
    <property type="entry name" value="TPR-like"/>
    <property type="match status" value="2"/>
</dbReference>
<dbReference type="Gene3D" id="3.40.50.300">
    <property type="entry name" value="P-loop containing nucleotide triphosphate hydrolases"/>
    <property type="match status" value="1"/>
</dbReference>
<keyword evidence="2" id="KW-0547">Nucleotide-binding</keyword>
<dbReference type="GO" id="GO:0005524">
    <property type="term" value="F:ATP binding"/>
    <property type="evidence" value="ECO:0007669"/>
    <property type="project" value="UniProtKB-KW"/>
</dbReference>
<feature type="domain" description="Protein kinase" evidence="7">
    <location>
        <begin position="129"/>
        <end position="427"/>
    </location>
</feature>
<dbReference type="Gene3D" id="1.25.40.10">
    <property type="entry name" value="Tetratricopeptide repeat domain"/>
    <property type="match status" value="1"/>
</dbReference>
<evidence type="ECO:0000313" key="9">
    <source>
        <dbReference type="Proteomes" id="UP000739538"/>
    </source>
</evidence>
<feature type="domain" description="Protein kinase" evidence="7">
    <location>
        <begin position="471"/>
        <end position="759"/>
    </location>
</feature>
<keyword evidence="5" id="KW-0802">TPR repeat</keyword>
<dbReference type="PANTHER" id="PTHR43289:SF6">
    <property type="entry name" value="SERINE_THREONINE-PROTEIN KINASE NEKL-3"/>
    <property type="match status" value="1"/>
</dbReference>
<dbReference type="InterPro" id="IPR011990">
    <property type="entry name" value="TPR-like_helical_dom_sf"/>
</dbReference>
<evidence type="ECO:0000256" key="5">
    <source>
        <dbReference type="PROSITE-ProRule" id="PRU00339"/>
    </source>
</evidence>
<feature type="region of interest" description="Disordered" evidence="6">
    <location>
        <begin position="426"/>
        <end position="456"/>
    </location>
</feature>
<reference evidence="8" key="2">
    <citation type="journal article" date="2021" name="Microbiome">
        <title>Successional dynamics and alternative stable states in a saline activated sludge microbial community over 9 years.</title>
        <authorList>
            <person name="Wang Y."/>
            <person name="Ye J."/>
            <person name="Ju F."/>
            <person name="Liu L."/>
            <person name="Boyd J.A."/>
            <person name="Deng Y."/>
            <person name="Parks D.H."/>
            <person name="Jiang X."/>
            <person name="Yin X."/>
            <person name="Woodcroft B.J."/>
            <person name="Tyson G.W."/>
            <person name="Hugenholtz P."/>
            <person name="Polz M.F."/>
            <person name="Zhang T."/>
        </authorList>
    </citation>
    <scope>NUCLEOTIDE SEQUENCE</scope>
    <source>
        <strain evidence="8">HKST-UBA02</strain>
    </source>
</reference>
<evidence type="ECO:0000256" key="1">
    <source>
        <dbReference type="ARBA" id="ARBA00022679"/>
    </source>
</evidence>
<feature type="compositionally biased region" description="Polar residues" evidence="6">
    <location>
        <begin position="293"/>
        <end position="311"/>
    </location>
</feature>
<dbReference type="PROSITE" id="PS50005">
    <property type="entry name" value="TPR"/>
    <property type="match status" value="1"/>
</dbReference>
<dbReference type="CDD" id="cd14014">
    <property type="entry name" value="STKc_PknB_like"/>
    <property type="match status" value="2"/>
</dbReference>
<dbReference type="Pfam" id="PF00069">
    <property type="entry name" value="Pkinase"/>
    <property type="match status" value="3"/>
</dbReference>
<dbReference type="PANTHER" id="PTHR43289">
    <property type="entry name" value="MITOGEN-ACTIVATED PROTEIN KINASE KINASE KINASE 20-RELATED"/>
    <property type="match status" value="1"/>
</dbReference>
<feature type="compositionally biased region" description="Basic and acidic residues" evidence="6">
    <location>
        <begin position="437"/>
        <end position="449"/>
    </location>
</feature>
<dbReference type="InterPro" id="IPR000719">
    <property type="entry name" value="Prot_kinase_dom"/>
</dbReference>
<dbReference type="GO" id="GO:0004674">
    <property type="term" value="F:protein serine/threonine kinase activity"/>
    <property type="evidence" value="ECO:0007669"/>
    <property type="project" value="TreeGrafter"/>
</dbReference>
<sequence>MDERRTLIDVARSIASGRPVDWDLTAGTLDTQAERTLLDTLRRIAAIGESPSEIFLDALEVDEADRSAFLDRACGGNAELRRDLVSLLAAFSGAESAFAQPLSIDSILGTPGTGPELGEAIEGGRIGRYPILGEIARGGMGVVYDGEDPDLRRPIAIKILPRTMAADDEWQRRFRREARILASINHPNIATIYSLEQERDIQFLTMERIEGSTLRAEVAEGRISWRDALSVCAQVADAVASAHERGIVHRDLKPSNVMITLRGDAKVLDFGIAQAEDSGRFETVVRIPPASRVSGTSTGRDSAVDASTETPSEARPDRPARAHSAASGEMSGTPGYMSPEQTLGGITDERSDVWSFGCTLFYALAGTPPFRAAGAMAQMKATLEAEPDWAALPDVIPASIRDLLVHCLRKDRSQRPSSMRAVQAELTAANRGSDATARVETRPPVPERRSGHHRSDRAFEPTVGALLARRYQIDGFLDSGGMGDVYRAWDLELGATVAIKMLRAELVADADALRAFKQEILLARSVSHPNVCRIYDLGRDETTGAPFLTMEFLPGETLALRIRRDGTIPSPDRLSWVMQMARGLDAAHAAGIVHRDFKSANVMVVPESEGQCRVVITDFGLAFGFSDVAGGSKPAPEDRGDSTEGTGGDPNGPDESPTVLLGFVGTPDYMAPEQWSDGVVGPAADRYALGVVLFEMCTGGLPKRTTRERGPEATRLVDEVRRLQTLDDVGPGWMAAIQQLLKVDPNERPASAGEILPLLSGAQEPPGTAIEEPPATTSATQIPRVRAYDLPAEPDVFVGRRNVISLLAALLETTHQSSLPSSARVRHVPATVEVERRTTARLVTLLGPGGIGKTRTVRSYGWESLDRWPGGVWFCDLTECRGCDDVTDVVAKTLGVQLEGKNPAEQVGNALVAMGRCLVLLDNFEQVAADAPATLGRWLKNATEASFLVTSRERLRLAGESVVELESLDPSTEGRELFEVRARTIRAGFEAGEPERSLIEEIVEQLDGMPLAIELAASRLTLLTLTQLRDRLRERFRILTGGSGGRHATLRTTLEWSWELLQPWEQSAVAQLSVFEGGFTLDAAEAVIDLSAFPGDPLVLDVIQSLVDRSWVRARAVHGTPRFSIYLTIREFAESELRSGEGIDTRWPTPSAVQERHGNYFASWVTTDEAGRVDLGGNVERIALFDLELDNLLAACHRAIGRHDERVAVSTFGQVDHIVTRRGSVSRVVDLGRDVLRLAHTPNLRAQVLRQLGHAERTLWELEAASAHFGEAREIHQRAEDRAGEARSLGDLAHVAHVAGRLDETREHLEAALELHRAIGDRTGEARILLNIAAWAIDTSHVAIARKCCDDALEILVRHGPRSLESIAIFKRGVLHQLDGRLPEARADFEASLVIDRALRDRGAEATALHRIGCVLLSEGDLQQALEYLEAALVIQRELGTRLFEAITLGDIGRVLTLEGDLVGAREHIAAAREVYGEFGLRQYEALLLIDLADLDAREGKAEEARRRFRESETTLRELDQHLHLAEVLCAFGTFELGQGNPDAARSMLAEVYGIIETLALGPESELAASARALERAVQTDIV</sequence>
<feature type="region of interest" description="Disordered" evidence="6">
    <location>
        <begin position="291"/>
        <end position="344"/>
    </location>
</feature>
<comment type="caution">
    <text evidence="8">The sequence shown here is derived from an EMBL/GenBank/DDBJ whole genome shotgun (WGS) entry which is preliminary data.</text>
</comment>
<organism evidence="8 9">
    <name type="scientific">Eiseniibacteriota bacterium</name>
    <dbReference type="NCBI Taxonomy" id="2212470"/>
    <lineage>
        <taxon>Bacteria</taxon>
        <taxon>Candidatus Eiseniibacteriota</taxon>
    </lineage>
</organism>
<accession>A0A956SFV0</accession>
<dbReference type="PROSITE" id="PS50011">
    <property type="entry name" value="PROTEIN_KINASE_DOM"/>
    <property type="match status" value="2"/>
</dbReference>
<feature type="region of interest" description="Disordered" evidence="6">
    <location>
        <begin position="630"/>
        <end position="657"/>
    </location>
</feature>
<dbReference type="InterPro" id="IPR019734">
    <property type="entry name" value="TPR_rpt"/>
</dbReference>
<gene>
    <name evidence="8" type="ORF">KDA27_12765</name>
</gene>
<dbReference type="SMART" id="SM00028">
    <property type="entry name" value="TPR"/>
    <property type="match status" value="6"/>
</dbReference>
<evidence type="ECO:0000259" key="7">
    <source>
        <dbReference type="PROSITE" id="PS50011"/>
    </source>
</evidence>
<dbReference type="SUPFAM" id="SSF52540">
    <property type="entry name" value="P-loop containing nucleoside triphosphate hydrolases"/>
    <property type="match status" value="1"/>
</dbReference>
<evidence type="ECO:0000256" key="3">
    <source>
        <dbReference type="ARBA" id="ARBA00022777"/>
    </source>
</evidence>
<evidence type="ECO:0000256" key="4">
    <source>
        <dbReference type="ARBA" id="ARBA00022840"/>
    </source>
</evidence>
<evidence type="ECO:0000256" key="6">
    <source>
        <dbReference type="SAM" id="MobiDB-lite"/>
    </source>
</evidence>
<dbReference type="InterPro" id="IPR011009">
    <property type="entry name" value="Kinase-like_dom_sf"/>
</dbReference>
<dbReference type="InterPro" id="IPR027417">
    <property type="entry name" value="P-loop_NTPase"/>
</dbReference>
<dbReference type="SUPFAM" id="SSF56112">
    <property type="entry name" value="Protein kinase-like (PK-like)"/>
    <property type="match status" value="2"/>
</dbReference>
<dbReference type="Pfam" id="PF13424">
    <property type="entry name" value="TPR_12"/>
    <property type="match status" value="1"/>
</dbReference>
<dbReference type="Gene3D" id="1.10.510.10">
    <property type="entry name" value="Transferase(Phosphotransferase) domain 1"/>
    <property type="match status" value="2"/>
</dbReference>
<reference evidence="8" key="1">
    <citation type="submission" date="2020-04" db="EMBL/GenBank/DDBJ databases">
        <authorList>
            <person name="Zhang T."/>
        </authorList>
    </citation>
    <scope>NUCLEOTIDE SEQUENCE</scope>
    <source>
        <strain evidence="8">HKST-UBA02</strain>
    </source>
</reference>
<dbReference type="SMART" id="SM00220">
    <property type="entry name" value="S_TKc"/>
    <property type="match status" value="2"/>
</dbReference>
<dbReference type="EMBL" id="JAGQHS010000062">
    <property type="protein sequence ID" value="MCA9756668.1"/>
    <property type="molecule type" value="Genomic_DNA"/>
</dbReference>
<keyword evidence="3 8" id="KW-0418">Kinase</keyword>
<feature type="repeat" description="TPR" evidence="5">
    <location>
        <begin position="1406"/>
        <end position="1439"/>
    </location>
</feature>
<evidence type="ECO:0000256" key="2">
    <source>
        <dbReference type="ARBA" id="ARBA00022741"/>
    </source>
</evidence>
<dbReference type="PROSITE" id="PS00108">
    <property type="entry name" value="PROTEIN_KINASE_ST"/>
    <property type="match status" value="2"/>
</dbReference>
<name>A0A956SFV0_UNCEI</name>
<keyword evidence="4" id="KW-0067">ATP-binding</keyword>
<dbReference type="InterPro" id="IPR008271">
    <property type="entry name" value="Ser/Thr_kinase_AS"/>
</dbReference>